<feature type="compositionally biased region" description="Basic and acidic residues" evidence="1">
    <location>
        <begin position="126"/>
        <end position="141"/>
    </location>
</feature>
<evidence type="ECO:0000313" key="3">
    <source>
        <dbReference type="EMBL" id="VEN56370.1"/>
    </source>
</evidence>
<dbReference type="Proteomes" id="UP000410492">
    <property type="component" value="Unassembled WGS sequence"/>
</dbReference>
<keyword evidence="4" id="KW-1185">Reference proteome</keyword>
<evidence type="ECO:0000313" key="4">
    <source>
        <dbReference type="Proteomes" id="UP000410492"/>
    </source>
</evidence>
<organism evidence="3 4">
    <name type="scientific">Callosobruchus maculatus</name>
    <name type="common">Southern cowpea weevil</name>
    <name type="synonym">Pulse bruchid</name>
    <dbReference type="NCBI Taxonomy" id="64391"/>
    <lineage>
        <taxon>Eukaryota</taxon>
        <taxon>Metazoa</taxon>
        <taxon>Ecdysozoa</taxon>
        <taxon>Arthropoda</taxon>
        <taxon>Hexapoda</taxon>
        <taxon>Insecta</taxon>
        <taxon>Pterygota</taxon>
        <taxon>Neoptera</taxon>
        <taxon>Endopterygota</taxon>
        <taxon>Coleoptera</taxon>
        <taxon>Polyphaga</taxon>
        <taxon>Cucujiformia</taxon>
        <taxon>Chrysomeloidea</taxon>
        <taxon>Chrysomelidae</taxon>
        <taxon>Bruchinae</taxon>
        <taxon>Bruchini</taxon>
        <taxon>Callosobruchus</taxon>
    </lineage>
</organism>
<sequence>MSEKPTNTDNLKLGFGVWLTLCFLVCVWFLSSFTKGRRQFQSNLSVIEDGLKKMQREVEERADGCDEDDEKDDDLDAFLEKFQKDEEAKEKDIYESFEERQRRKILELGTDLEELDRFLEKFQQEEDEREQYMKNRSEARAARRANIKAVEENENKKNEMVEKKVEPTQPVKFEDNGEPKKEV</sequence>
<evidence type="ECO:0000256" key="1">
    <source>
        <dbReference type="SAM" id="MobiDB-lite"/>
    </source>
</evidence>
<feature type="compositionally biased region" description="Basic and acidic residues" evidence="1">
    <location>
        <begin position="149"/>
        <end position="183"/>
    </location>
</feature>
<evidence type="ECO:0000256" key="2">
    <source>
        <dbReference type="SAM" id="Phobius"/>
    </source>
</evidence>
<feature type="transmembrane region" description="Helical" evidence="2">
    <location>
        <begin position="15"/>
        <end position="33"/>
    </location>
</feature>
<keyword evidence="2" id="KW-0812">Transmembrane</keyword>
<reference evidence="3 4" key="1">
    <citation type="submission" date="2019-01" db="EMBL/GenBank/DDBJ databases">
        <authorList>
            <person name="Sayadi A."/>
        </authorList>
    </citation>
    <scope>NUCLEOTIDE SEQUENCE [LARGE SCALE GENOMIC DNA]</scope>
</reference>
<dbReference type="OrthoDB" id="6734703at2759"/>
<accession>A0A653D8A7</accession>
<dbReference type="AlphaFoldDB" id="A0A653D8A7"/>
<gene>
    <name evidence="3" type="ORF">CALMAC_LOCUS15278</name>
</gene>
<name>A0A653D8A7_CALMS</name>
<feature type="region of interest" description="Disordered" evidence="1">
    <location>
        <begin position="126"/>
        <end position="183"/>
    </location>
</feature>
<proteinExistence type="predicted"/>
<keyword evidence="2" id="KW-0472">Membrane</keyword>
<keyword evidence="2" id="KW-1133">Transmembrane helix</keyword>
<protein>
    <submittedName>
        <fullName evidence="3">Uncharacterized protein</fullName>
    </submittedName>
</protein>
<dbReference type="EMBL" id="CAACVG010010674">
    <property type="protein sequence ID" value="VEN56370.1"/>
    <property type="molecule type" value="Genomic_DNA"/>
</dbReference>